<dbReference type="RefSeq" id="WP_380599710.1">
    <property type="nucleotide sequence ID" value="NZ_JBHSDU010000003.1"/>
</dbReference>
<keyword evidence="1" id="KW-0812">Transmembrane</keyword>
<keyword evidence="1" id="KW-1133">Transmembrane helix</keyword>
<feature type="transmembrane region" description="Helical" evidence="1">
    <location>
        <begin position="151"/>
        <end position="171"/>
    </location>
</feature>
<dbReference type="Proteomes" id="UP001595904">
    <property type="component" value="Unassembled WGS sequence"/>
</dbReference>
<sequence length="378" mass="42146">METLKYLLIPLRGAALVLIVVFSLLLLLAAKGGLMGLPLALLVLSWFFKYGFALLDKVADGVNEPPVLSYEMVNPANESRPLGLLAIVSAFYFFTGMLQPLVGHEVVTVLRAIGLVLVPAIIMMQVMEGFFDSLNPISLLRIVVRVPDSYVLILALLAGAWWLATALVTWLPAAELPFSISIPFPDIVRLAILMYAWLASFAMIGGVLFVRRAELGFEPAHSPERAAEKAEREREREVDLLIDRIFAEWRGGAYGNAWRTIEKHLSSSARPGDELQTLFQRASQWPDQRLAHRLAQELIPQLLAARRTGDALKIARMQLKADVNFRPIKSEDTIKLIELARDGGDRQTARMLLAGFAERYEDDVARRVAGHLAQQLER</sequence>
<feature type="transmembrane region" description="Helical" evidence="1">
    <location>
        <begin position="191"/>
        <end position="210"/>
    </location>
</feature>
<feature type="transmembrane region" description="Helical" evidence="1">
    <location>
        <begin position="108"/>
        <end position="131"/>
    </location>
</feature>
<evidence type="ECO:0000313" key="3">
    <source>
        <dbReference type="Proteomes" id="UP001595904"/>
    </source>
</evidence>
<evidence type="ECO:0000313" key="2">
    <source>
        <dbReference type="EMBL" id="MFC4311402.1"/>
    </source>
</evidence>
<evidence type="ECO:0000256" key="1">
    <source>
        <dbReference type="SAM" id="Phobius"/>
    </source>
</evidence>
<accession>A0ABV8SWK0</accession>
<comment type="caution">
    <text evidence="2">The sequence shown here is derived from an EMBL/GenBank/DDBJ whole genome shotgun (WGS) entry which is preliminary data.</text>
</comment>
<name>A0ABV8SWK0_9GAMM</name>
<organism evidence="2 3">
    <name type="scientific">Steroidobacter flavus</name>
    <dbReference type="NCBI Taxonomy" id="1842136"/>
    <lineage>
        <taxon>Bacteria</taxon>
        <taxon>Pseudomonadati</taxon>
        <taxon>Pseudomonadota</taxon>
        <taxon>Gammaproteobacteria</taxon>
        <taxon>Steroidobacterales</taxon>
        <taxon>Steroidobacteraceae</taxon>
        <taxon>Steroidobacter</taxon>
    </lineage>
</organism>
<keyword evidence="3" id="KW-1185">Reference proteome</keyword>
<protein>
    <recommendedName>
        <fullName evidence="4">HEAT repeat domain-containing protein</fullName>
    </recommendedName>
</protein>
<reference evidence="3" key="1">
    <citation type="journal article" date="2019" name="Int. J. Syst. Evol. Microbiol.">
        <title>The Global Catalogue of Microorganisms (GCM) 10K type strain sequencing project: providing services to taxonomists for standard genome sequencing and annotation.</title>
        <authorList>
            <consortium name="The Broad Institute Genomics Platform"/>
            <consortium name="The Broad Institute Genome Sequencing Center for Infectious Disease"/>
            <person name="Wu L."/>
            <person name="Ma J."/>
        </authorList>
    </citation>
    <scope>NUCLEOTIDE SEQUENCE [LARGE SCALE GENOMIC DNA]</scope>
    <source>
        <strain evidence="3">CGMCC 1.10759</strain>
    </source>
</reference>
<keyword evidence="1" id="KW-0472">Membrane</keyword>
<evidence type="ECO:0008006" key="4">
    <source>
        <dbReference type="Google" id="ProtNLM"/>
    </source>
</evidence>
<feature type="transmembrane region" description="Helical" evidence="1">
    <location>
        <begin position="82"/>
        <end position="102"/>
    </location>
</feature>
<gene>
    <name evidence="2" type="ORF">ACFPN2_20045</name>
</gene>
<proteinExistence type="predicted"/>
<feature type="transmembrane region" description="Helical" evidence="1">
    <location>
        <begin position="7"/>
        <end position="29"/>
    </location>
</feature>
<feature type="transmembrane region" description="Helical" evidence="1">
    <location>
        <begin position="35"/>
        <end position="55"/>
    </location>
</feature>
<dbReference type="EMBL" id="JBHSDU010000003">
    <property type="protein sequence ID" value="MFC4311402.1"/>
    <property type="molecule type" value="Genomic_DNA"/>
</dbReference>